<reference evidence="1 2" key="1">
    <citation type="submission" date="2023-08" db="EMBL/GenBank/DDBJ databases">
        <title>Achromobacter seleniivolatilans sp. nov., isolated from seleniferous soil.</title>
        <authorList>
            <person name="Zhang S."/>
            <person name="Li K."/>
            <person name="Peng J."/>
            <person name="Zhao Q."/>
            <person name="Wang H."/>
            <person name="Guo Y."/>
        </authorList>
    </citation>
    <scope>NUCLEOTIDE SEQUENCE [LARGE SCALE GENOMIC DNA]</scope>
    <source>
        <strain evidence="1 2">R39</strain>
    </source>
</reference>
<proteinExistence type="predicted"/>
<evidence type="ECO:0000313" key="1">
    <source>
        <dbReference type="EMBL" id="WMD20845.1"/>
    </source>
</evidence>
<keyword evidence="2" id="KW-1185">Reference proteome</keyword>
<sequence length="99" mass="10834">MFRGSFNECEELVKADEYNYTISPLCLLLSRRALIYLIRISSMGDAILKGESIGFGIQSPTMPFRNWHAADSPNTLAEPTPCANSSDRSFCLSAAEPAG</sequence>
<evidence type="ECO:0000313" key="2">
    <source>
        <dbReference type="Proteomes" id="UP001234798"/>
    </source>
</evidence>
<dbReference type="RefSeq" id="WP_306944337.1">
    <property type="nucleotide sequence ID" value="NZ_CP132976.1"/>
</dbReference>
<dbReference type="EMBL" id="CP132976">
    <property type="protein sequence ID" value="WMD20845.1"/>
    <property type="molecule type" value="Genomic_DNA"/>
</dbReference>
<gene>
    <name evidence="1" type="ORF">RAS12_00290</name>
</gene>
<name>A0ABY9M274_9BURK</name>
<accession>A0ABY9M274</accession>
<protein>
    <submittedName>
        <fullName evidence="1">Uncharacterized protein</fullName>
    </submittedName>
</protein>
<dbReference type="Proteomes" id="UP001234798">
    <property type="component" value="Chromosome"/>
</dbReference>
<organism evidence="1 2">
    <name type="scientific">Achromobacter seleniivolatilans</name>
    <dbReference type="NCBI Taxonomy" id="3047478"/>
    <lineage>
        <taxon>Bacteria</taxon>
        <taxon>Pseudomonadati</taxon>
        <taxon>Pseudomonadota</taxon>
        <taxon>Betaproteobacteria</taxon>
        <taxon>Burkholderiales</taxon>
        <taxon>Alcaligenaceae</taxon>
        <taxon>Achromobacter</taxon>
    </lineage>
</organism>